<dbReference type="CDD" id="cd00552">
    <property type="entry name" value="RaiA"/>
    <property type="match status" value="1"/>
</dbReference>
<dbReference type="EMBL" id="QZAA01000122">
    <property type="protein sequence ID" value="RQD76317.1"/>
    <property type="molecule type" value="Genomic_DNA"/>
</dbReference>
<keyword evidence="2 6" id="KW-0810">Translation regulation</keyword>
<evidence type="ECO:0000256" key="6">
    <source>
        <dbReference type="HAMAP-Rule" id="MF_00839"/>
    </source>
</evidence>
<evidence type="ECO:0000256" key="1">
    <source>
        <dbReference type="ARBA" id="ARBA00022490"/>
    </source>
</evidence>
<dbReference type="Pfam" id="PF02482">
    <property type="entry name" value="Ribosomal_S30AE"/>
    <property type="match status" value="1"/>
</dbReference>
<dbReference type="InterPro" id="IPR036567">
    <property type="entry name" value="RHF-like"/>
</dbReference>
<evidence type="ECO:0000313" key="10">
    <source>
        <dbReference type="Proteomes" id="UP000285138"/>
    </source>
</evidence>
<dbReference type="GO" id="GO:0045900">
    <property type="term" value="P:negative regulation of translational elongation"/>
    <property type="evidence" value="ECO:0007669"/>
    <property type="project" value="TreeGrafter"/>
</dbReference>
<evidence type="ECO:0000256" key="4">
    <source>
        <dbReference type="ARBA" id="ARBA00038695"/>
    </source>
</evidence>
<dbReference type="Gene3D" id="3.30.505.50">
    <property type="entry name" value="Sigma 54 modulation/S30EA ribosomal protein, C-terminal domain"/>
    <property type="match status" value="1"/>
</dbReference>
<dbReference type="InterPro" id="IPR050574">
    <property type="entry name" value="HPF/YfiA_ribosome-assoc"/>
</dbReference>
<dbReference type="Gene3D" id="3.30.160.100">
    <property type="entry name" value="Ribosome hibernation promotion factor-like"/>
    <property type="match status" value="1"/>
</dbReference>
<dbReference type="SUPFAM" id="SSF69754">
    <property type="entry name" value="Ribosome binding protein Y (YfiA homologue)"/>
    <property type="match status" value="1"/>
</dbReference>
<dbReference type="PANTHER" id="PTHR33231">
    <property type="entry name" value="30S RIBOSOMAL PROTEIN"/>
    <property type="match status" value="1"/>
</dbReference>
<comment type="caution">
    <text evidence="9">The sequence shown here is derived from an EMBL/GenBank/DDBJ whole genome shotgun (WGS) entry which is preliminary data.</text>
</comment>
<keyword evidence="7" id="KW-0175">Coiled coil</keyword>
<evidence type="ECO:0000313" key="9">
    <source>
        <dbReference type="EMBL" id="RQD76317.1"/>
    </source>
</evidence>
<evidence type="ECO:0000256" key="2">
    <source>
        <dbReference type="ARBA" id="ARBA00022845"/>
    </source>
</evidence>
<reference evidence="9 10" key="1">
    <citation type="submission" date="2018-08" db="EMBL/GenBank/DDBJ databases">
        <title>The metabolism and importance of syntrophic acetate oxidation coupled to methane or sulfide production in haloalkaline environments.</title>
        <authorList>
            <person name="Timmers P.H.A."/>
            <person name="Vavourakis C.D."/>
            <person name="Sorokin D.Y."/>
            <person name="Sinninghe Damste J.S."/>
            <person name="Muyzer G."/>
            <person name="Stams A.J.M."/>
            <person name="Plugge C.M."/>
        </authorList>
    </citation>
    <scope>NUCLEOTIDE SEQUENCE [LARGE SCALE GENOMIC DNA]</scope>
    <source>
        <strain evidence="9">MSAO_Bac1</strain>
    </source>
</reference>
<evidence type="ECO:0000256" key="3">
    <source>
        <dbReference type="ARBA" id="ARBA00038434"/>
    </source>
</evidence>
<dbReference type="InterPro" id="IPR034694">
    <property type="entry name" value="HPF_long/plastid"/>
</dbReference>
<comment type="similarity">
    <text evidence="3">Belongs to the HPF/YfiA ribosome-associated protein family. Short HPF subfamily.</text>
</comment>
<dbReference type="InterPro" id="IPR003489">
    <property type="entry name" value="RHF/RaiA"/>
</dbReference>
<comment type="similarity">
    <text evidence="6">Belongs to the HPF/YfiA ribosome-associated protein family. Long HPF subfamily.</text>
</comment>
<dbReference type="InterPro" id="IPR038416">
    <property type="entry name" value="Ribosom_S30AE_C_sf"/>
</dbReference>
<dbReference type="FunFam" id="3.30.505.50:FF:000001">
    <property type="entry name" value="Ribosome hibernation promoting factor"/>
    <property type="match status" value="1"/>
</dbReference>
<evidence type="ECO:0000259" key="8">
    <source>
        <dbReference type="Pfam" id="PF16321"/>
    </source>
</evidence>
<gene>
    <name evidence="9" type="primary">raiA</name>
    <name evidence="6" type="synonym">hpf</name>
    <name evidence="9" type="ORF">D5R97_04545</name>
</gene>
<keyword evidence="1 6" id="KW-0963">Cytoplasm</keyword>
<evidence type="ECO:0000256" key="5">
    <source>
        <dbReference type="ARBA" id="ARBA00041148"/>
    </source>
</evidence>
<comment type="function">
    <text evidence="6">Required for dimerization of active 70S ribosomes into 100S ribosomes in stationary phase; 100S ribosomes are translationally inactive and sometimes present during exponential growth.</text>
</comment>
<dbReference type="Pfam" id="PF16321">
    <property type="entry name" value="Ribosom_S30AE_C"/>
    <property type="match status" value="1"/>
</dbReference>
<protein>
    <recommendedName>
        <fullName evidence="5 6">Ribosome hibernation promoting factor</fullName>
        <shortName evidence="6">HPF</shortName>
    </recommendedName>
</protein>
<dbReference type="FunFam" id="3.30.160.100:FF:000001">
    <property type="entry name" value="Ribosome hibernation promoting factor"/>
    <property type="match status" value="1"/>
</dbReference>
<dbReference type="Proteomes" id="UP000285138">
    <property type="component" value="Unassembled WGS sequence"/>
</dbReference>
<sequence>MKINLRGKNINITDPLKEYVEKRIGKLDKYFEKETEAQICLSVVKDDNIIEVTILLNGMILRGEESTPDMYASIDQVIDKLEKQIEKYKNKINRNLRMKASRDLKVEPEIYKEEEEEEEPKIVRVKRFAMKPMAVEEAILQMNLLGHDFFVFFDAETEDVNVIYRRKDGNYGLIEPELS</sequence>
<comment type="subunit">
    <text evidence="6">Interacts with 100S ribosomes.</text>
</comment>
<dbReference type="GO" id="GO:0022627">
    <property type="term" value="C:cytosolic small ribosomal subunit"/>
    <property type="evidence" value="ECO:0007669"/>
    <property type="project" value="TreeGrafter"/>
</dbReference>
<dbReference type="NCBIfam" id="TIGR00741">
    <property type="entry name" value="yfiA"/>
    <property type="match status" value="1"/>
</dbReference>
<evidence type="ECO:0000256" key="7">
    <source>
        <dbReference type="SAM" id="Coils"/>
    </source>
</evidence>
<dbReference type="InterPro" id="IPR032528">
    <property type="entry name" value="Ribosom_S30AE_C"/>
</dbReference>
<dbReference type="GO" id="GO:0043024">
    <property type="term" value="F:ribosomal small subunit binding"/>
    <property type="evidence" value="ECO:0007669"/>
    <property type="project" value="TreeGrafter"/>
</dbReference>
<proteinExistence type="inferred from homology"/>
<comment type="subunit">
    <text evidence="4">Associates exclusively with 100S ribosomes, which are dimers of 70S ribosomes.</text>
</comment>
<dbReference type="PANTHER" id="PTHR33231:SF1">
    <property type="entry name" value="30S RIBOSOMAL PROTEIN"/>
    <property type="match status" value="1"/>
</dbReference>
<name>A0A424YF75_9FIRM</name>
<dbReference type="HAMAP" id="MF_00839">
    <property type="entry name" value="HPF"/>
    <property type="match status" value="1"/>
</dbReference>
<feature type="domain" description="Sigma 54 modulation/S30EA ribosomal protein C-terminal" evidence="8">
    <location>
        <begin position="117"/>
        <end position="173"/>
    </location>
</feature>
<feature type="coiled-coil region" evidence="7">
    <location>
        <begin position="71"/>
        <end position="98"/>
    </location>
</feature>
<comment type="subcellular location">
    <subcellularLocation>
        <location evidence="6">Cytoplasm</location>
    </subcellularLocation>
</comment>
<dbReference type="AlphaFoldDB" id="A0A424YF75"/>
<organism evidence="9 10">
    <name type="scientific">Candidatus Syntrophonatronum acetioxidans</name>
    <dbReference type="NCBI Taxonomy" id="1795816"/>
    <lineage>
        <taxon>Bacteria</taxon>
        <taxon>Bacillati</taxon>
        <taxon>Bacillota</taxon>
        <taxon>Clostridia</taxon>
        <taxon>Eubacteriales</taxon>
        <taxon>Syntrophomonadaceae</taxon>
        <taxon>Candidatus Syntrophonatronum</taxon>
    </lineage>
</organism>
<accession>A0A424YF75</accession>